<dbReference type="InterPro" id="IPR011989">
    <property type="entry name" value="ARM-like"/>
</dbReference>
<evidence type="ECO:0000256" key="2">
    <source>
        <dbReference type="ARBA" id="ARBA00005460"/>
    </source>
</evidence>
<dbReference type="Gene3D" id="1.25.10.10">
    <property type="entry name" value="Leucine-rich Repeat Variant"/>
    <property type="match status" value="1"/>
</dbReference>
<evidence type="ECO:0000256" key="7">
    <source>
        <dbReference type="PIRNR" id="PIRNR015965"/>
    </source>
</evidence>
<accession>A0A0R3S0H8</accession>
<evidence type="ECO:0000259" key="10">
    <source>
        <dbReference type="Pfam" id="PF18051"/>
    </source>
</evidence>
<dbReference type="Pfam" id="PF17781">
    <property type="entry name" value="RPN1_RPN2_N"/>
    <property type="match status" value="1"/>
</dbReference>
<dbReference type="InterPro" id="IPR040892">
    <property type="entry name" value="RPN1_N"/>
</dbReference>
<dbReference type="GO" id="GO:0034515">
    <property type="term" value="C:proteasome storage granule"/>
    <property type="evidence" value="ECO:0007669"/>
    <property type="project" value="TreeGrafter"/>
</dbReference>
<keyword evidence="11" id="KW-1185">Reference proteome</keyword>
<dbReference type="SUPFAM" id="SSF48371">
    <property type="entry name" value="ARM repeat"/>
    <property type="match status" value="1"/>
</dbReference>
<keyword evidence="4" id="KW-0677">Repeat</keyword>
<comment type="similarity">
    <text evidence="2 7">Belongs to the proteasome subunit S2 family.</text>
</comment>
<dbReference type="InterPro" id="IPR041433">
    <property type="entry name" value="RPN1_C"/>
</dbReference>
<dbReference type="GO" id="GO:0008540">
    <property type="term" value="C:proteasome regulatory particle, base subcomplex"/>
    <property type="evidence" value="ECO:0007669"/>
    <property type="project" value="UniProtKB-UniRule"/>
</dbReference>
<evidence type="ECO:0000313" key="12">
    <source>
        <dbReference type="WBParaSite" id="EEL_0000812701-mRNA-1"/>
    </source>
</evidence>
<feature type="domain" description="RPN1 N-terminal" evidence="9">
    <location>
        <begin position="23"/>
        <end position="314"/>
    </location>
</feature>
<keyword evidence="5 7" id="KW-0647">Proteasome</keyword>
<dbReference type="InterPro" id="IPR016643">
    <property type="entry name" value="26S_Psome_Rpn1"/>
</dbReference>
<sequence>MLISFLSIFSFQTEEDIKLKEDLEMLMQRLNETDISLYQPTLETMRSIIRASTTSMTSVPKPLKFMRPHYATIKEIHKKMAEGPTKKLCADIISVLAMTSDDKNDCINYRMMGKREPIGDWGHEYVRHLAMEMAEEWRSYGDEQLLTLTREIVLHNMKHNAEVEACDLLIEIERLDLLSEYVEEVDHGRVCLYLLSCSPLMPDPDNEILIKTAMNIYRKFGKNFDALRCAIMLNVVPTMREIVLSTKDILEQKQMAVLLGRHQIFLDLEGVENGEKLMELNSNANLHTYFHSLARELDIMEPKTPEGIYKSHLEQSRPFAGSSASDSVRSNLAAAFVNGFVNTGFGVDKMMTEAEDASRWFYKNKEYGMLSAAASQGLVWRWDIDTGLAQCDRFLYFRYHRIIYTHTATLLIRLVALSIGFILVGTCDHITACELFNYLNEKTAVELQDSNYRFVALGIALIFLGAQQKSEVFVEMVRALPDPFGTMFSTLIDVCAYAGTGNVLKIQKLLHICSEHYETKETKEAKKKTNKEDKNDTKKEGDASSEKPDYSTQQAVAVLGIGLIAMGEEIGAQMSLRMFGHLIRYGEPVIRRAVPLALALISTSNPQLSILESLSKFSHDADAETAHNAIFAMGLVGAGTNNARLVSMLRQLASYHHKDQVSLMLVRLAQGMTHMGKGTMTLNPFHSDRQLMCPAAVAGLLTVCYAFLEANNSVLNNRQHYLLYSLTLAMQPRLLITLIEDEMNPENLKQVNVSVRVGQAVDVVAQAGKPKTITGFQTHTTPVLMAYGERAELANEEYISLTPYLEGLVILKKNPIYEATAAELKKK</sequence>
<dbReference type="GO" id="GO:0005634">
    <property type="term" value="C:nucleus"/>
    <property type="evidence" value="ECO:0007669"/>
    <property type="project" value="TreeGrafter"/>
</dbReference>
<evidence type="ECO:0000256" key="3">
    <source>
        <dbReference type="ARBA" id="ARBA00014928"/>
    </source>
</evidence>
<dbReference type="PANTHER" id="PTHR10943:SF1">
    <property type="entry name" value="26S PROTEASOME NON-ATPASE REGULATORY SUBUNIT 2"/>
    <property type="match status" value="1"/>
</dbReference>
<proteinExistence type="inferred from homology"/>
<dbReference type="AlphaFoldDB" id="A0A0R3S0H8"/>
<comment type="function">
    <text evidence="1">Binds to the intracellular domain of tumor necrosis factor type 1 receptor. The binding domain of TRAP1 and TRAP2 resides outside the death domain of TNFR1.</text>
</comment>
<evidence type="ECO:0000313" key="11">
    <source>
        <dbReference type="Proteomes" id="UP000050640"/>
    </source>
</evidence>
<dbReference type="PANTHER" id="PTHR10943">
    <property type="entry name" value="26S PROTEASOME NON-ATPASE REGULATORY SUBUNIT"/>
    <property type="match status" value="1"/>
</dbReference>
<dbReference type="Proteomes" id="UP000050640">
    <property type="component" value="Unplaced"/>
</dbReference>
<dbReference type="GO" id="GO:0030234">
    <property type="term" value="F:enzyme regulator activity"/>
    <property type="evidence" value="ECO:0007669"/>
    <property type="project" value="UniProtKB-UniRule"/>
</dbReference>
<comment type="function">
    <text evidence="7">Component of the 26S proteasome, a multiprotein complex involved in the ATP-dependent degradation of ubiquitinated proteins. This complex plays a key role in the maintenance of protein homeostasis by removing misfolded or damaged proteins, which could impair cellular functions, and by removing proteins whose functions are no longer required. Therefore, the proteasome participates in numerous cellular processes, including cell cycle progression, apoptosis, or DNA damage repair.</text>
</comment>
<dbReference type="InterPro" id="IPR016024">
    <property type="entry name" value="ARM-type_fold"/>
</dbReference>
<evidence type="ECO:0000259" key="9">
    <source>
        <dbReference type="Pfam" id="PF17781"/>
    </source>
</evidence>
<feature type="compositionally biased region" description="Basic and acidic residues" evidence="8">
    <location>
        <begin position="530"/>
        <end position="549"/>
    </location>
</feature>
<reference evidence="12" key="1">
    <citation type="submission" date="2017-02" db="UniProtKB">
        <authorList>
            <consortium name="WormBaseParasite"/>
        </authorList>
    </citation>
    <scope>IDENTIFICATION</scope>
</reference>
<evidence type="ECO:0000256" key="1">
    <source>
        <dbReference type="ARBA" id="ARBA00004031"/>
    </source>
</evidence>
<dbReference type="GO" id="GO:0043161">
    <property type="term" value="P:proteasome-mediated ubiquitin-dependent protein catabolic process"/>
    <property type="evidence" value="ECO:0007669"/>
    <property type="project" value="TreeGrafter"/>
</dbReference>
<name>A0A0R3S0H8_9BILA</name>
<feature type="domain" description="26S proteasome non-ATPase regulatory subunit RPN1 C-terminal" evidence="10">
    <location>
        <begin position="764"/>
        <end position="817"/>
    </location>
</feature>
<dbReference type="Pfam" id="PF01851">
    <property type="entry name" value="PC_rep"/>
    <property type="match status" value="1"/>
</dbReference>
<protein>
    <recommendedName>
        <fullName evidence="3 7">26S proteasome non-ATPase regulatory subunit 2</fullName>
    </recommendedName>
</protein>
<dbReference type="GO" id="GO:0042176">
    <property type="term" value="P:regulation of protein catabolic process"/>
    <property type="evidence" value="ECO:0007669"/>
    <property type="project" value="InterPro"/>
</dbReference>
<dbReference type="InterPro" id="IPR002015">
    <property type="entry name" value="Proteasome/cyclosome_rpt"/>
</dbReference>
<evidence type="ECO:0000256" key="8">
    <source>
        <dbReference type="SAM" id="MobiDB-lite"/>
    </source>
</evidence>
<dbReference type="Pfam" id="PF18051">
    <property type="entry name" value="RPN1_C"/>
    <property type="match status" value="1"/>
</dbReference>
<dbReference type="STRING" id="1147741.A0A0R3S0H8"/>
<evidence type="ECO:0000256" key="4">
    <source>
        <dbReference type="ARBA" id="ARBA00022737"/>
    </source>
</evidence>
<feature type="region of interest" description="Disordered" evidence="8">
    <location>
        <begin position="521"/>
        <end position="549"/>
    </location>
</feature>
<dbReference type="PIRSF" id="PIRSF015965">
    <property type="entry name" value="26S_Psome_Rpn1"/>
    <property type="match status" value="1"/>
</dbReference>
<evidence type="ECO:0000256" key="5">
    <source>
        <dbReference type="ARBA" id="ARBA00022942"/>
    </source>
</evidence>
<comment type="subunit">
    <text evidence="6">Component of the 19S proteasome regulatory particle complex. The 26S proteasome consists of a 20S core particle (CP) and two 19S regulatory subunits (RP). The regulatory particle is made of a lid composed of 9 subunits, a base containing 6 ATPases and few additional components including PSMD2. Interacts with RPGRIP1L. Interacts with CRY1 in a KDM8-dependent manner. Interacts (via C-terminus) with phosphatase UBLCP1 (via ubiquitin-like domain); the interaction recruits UBLCP1 to the 19S regulatory particle where it dephosphorylates 19S subunit PSMC2/RPT1 which impairs PSMC2 ATPase activity and disrupts 26S proteasome assembly.</text>
</comment>
<evidence type="ECO:0000256" key="6">
    <source>
        <dbReference type="ARBA" id="ARBA00046857"/>
    </source>
</evidence>
<organism evidence="11 12">
    <name type="scientific">Elaeophora elaphi</name>
    <dbReference type="NCBI Taxonomy" id="1147741"/>
    <lineage>
        <taxon>Eukaryota</taxon>
        <taxon>Metazoa</taxon>
        <taxon>Ecdysozoa</taxon>
        <taxon>Nematoda</taxon>
        <taxon>Chromadorea</taxon>
        <taxon>Rhabditida</taxon>
        <taxon>Spirurina</taxon>
        <taxon>Spiruromorpha</taxon>
        <taxon>Filarioidea</taxon>
        <taxon>Onchocercidae</taxon>
        <taxon>Elaeophora</taxon>
    </lineage>
</organism>
<dbReference type="WBParaSite" id="EEL_0000812701-mRNA-1">
    <property type="protein sequence ID" value="EEL_0000812701-mRNA-1"/>
    <property type="gene ID" value="EEL_0000812701"/>
</dbReference>